<evidence type="ECO:0000313" key="13">
    <source>
        <dbReference type="EMBL" id="SDM35709.1"/>
    </source>
</evidence>
<dbReference type="InterPro" id="IPR001757">
    <property type="entry name" value="P_typ_ATPase"/>
</dbReference>
<dbReference type="PRINTS" id="PR00119">
    <property type="entry name" value="CATATPASE"/>
</dbReference>
<evidence type="ECO:0000256" key="8">
    <source>
        <dbReference type="ARBA" id="ARBA00022989"/>
    </source>
</evidence>
<dbReference type="Gene3D" id="3.40.50.1000">
    <property type="entry name" value="HAD superfamily/HAD-like"/>
    <property type="match status" value="2"/>
</dbReference>
<dbReference type="InterPro" id="IPR023298">
    <property type="entry name" value="ATPase_P-typ_TM_dom_sf"/>
</dbReference>
<comment type="similarity">
    <text evidence="2">Belongs to the cation transport ATPase (P-type) (TC 3.A.3) family. Type IIIA subfamily.</text>
</comment>
<dbReference type="SFLD" id="SFLDF00027">
    <property type="entry name" value="p-type_atpase"/>
    <property type="match status" value="1"/>
</dbReference>
<dbReference type="PROSITE" id="PS00154">
    <property type="entry name" value="ATPASE_E1_E2"/>
    <property type="match status" value="1"/>
</dbReference>
<feature type="transmembrane region" description="Helical" evidence="11">
    <location>
        <begin position="221"/>
        <end position="238"/>
    </location>
</feature>
<feature type="transmembrane region" description="Helical" evidence="11">
    <location>
        <begin position="761"/>
        <end position="783"/>
    </location>
</feature>
<dbReference type="STRING" id="211114.SAMN04489726_1226"/>
<dbReference type="Pfam" id="PF00690">
    <property type="entry name" value="Cation_ATPase_N"/>
    <property type="match status" value="1"/>
</dbReference>
<name>A0A1G9SJV6_ALLAB</name>
<dbReference type="InterPro" id="IPR006068">
    <property type="entry name" value="ATPase_P-typ_cation-transptr_C"/>
</dbReference>
<dbReference type="PRINTS" id="PR00120">
    <property type="entry name" value="HATPASE"/>
</dbReference>
<evidence type="ECO:0000256" key="4">
    <source>
        <dbReference type="ARBA" id="ARBA00022692"/>
    </source>
</evidence>
<dbReference type="InterPro" id="IPR044492">
    <property type="entry name" value="P_typ_ATPase_HD_dom"/>
</dbReference>
<dbReference type="SUPFAM" id="SSF56784">
    <property type="entry name" value="HAD-like"/>
    <property type="match status" value="1"/>
</dbReference>
<dbReference type="InterPro" id="IPR059000">
    <property type="entry name" value="ATPase_P-type_domA"/>
</dbReference>
<evidence type="ECO:0000256" key="5">
    <source>
        <dbReference type="ARBA" id="ARBA00022741"/>
    </source>
</evidence>
<proteinExistence type="inferred from homology"/>
<feature type="transmembrane region" description="Helical" evidence="11">
    <location>
        <begin position="795"/>
        <end position="812"/>
    </location>
</feature>
<evidence type="ECO:0000256" key="7">
    <source>
        <dbReference type="ARBA" id="ARBA00022967"/>
    </source>
</evidence>
<evidence type="ECO:0000256" key="6">
    <source>
        <dbReference type="ARBA" id="ARBA00022840"/>
    </source>
</evidence>
<dbReference type="SUPFAM" id="SSF81653">
    <property type="entry name" value="Calcium ATPase, transduction domain A"/>
    <property type="match status" value="1"/>
</dbReference>
<dbReference type="GO" id="GO:0005886">
    <property type="term" value="C:plasma membrane"/>
    <property type="evidence" value="ECO:0007669"/>
    <property type="project" value="UniProtKB-SubCell"/>
</dbReference>
<dbReference type="InterPro" id="IPR018303">
    <property type="entry name" value="ATPase_P-typ_P_site"/>
</dbReference>
<dbReference type="InterPro" id="IPR004014">
    <property type="entry name" value="ATPase_P-typ_cation-transptr_N"/>
</dbReference>
<dbReference type="Gene3D" id="2.70.150.10">
    <property type="entry name" value="Calcium-transporting ATPase, cytoplasmic transduction domain A"/>
    <property type="match status" value="1"/>
</dbReference>
<dbReference type="InterPro" id="IPR023299">
    <property type="entry name" value="ATPase_P-typ_cyto_dom_N"/>
</dbReference>
<dbReference type="GO" id="GO:0016887">
    <property type="term" value="F:ATP hydrolysis activity"/>
    <property type="evidence" value="ECO:0007669"/>
    <property type="project" value="InterPro"/>
</dbReference>
<keyword evidence="8 11" id="KW-1133">Transmembrane helix</keyword>
<organism evidence="13 14">
    <name type="scientific">Allokutzneria albata</name>
    <name type="common">Kibdelosporangium albatum</name>
    <dbReference type="NCBI Taxonomy" id="211114"/>
    <lineage>
        <taxon>Bacteria</taxon>
        <taxon>Bacillati</taxon>
        <taxon>Actinomycetota</taxon>
        <taxon>Actinomycetes</taxon>
        <taxon>Pseudonocardiales</taxon>
        <taxon>Pseudonocardiaceae</taxon>
        <taxon>Allokutzneria</taxon>
    </lineage>
</organism>
<dbReference type="InterPro" id="IPR036412">
    <property type="entry name" value="HAD-like_sf"/>
</dbReference>
<feature type="transmembrane region" description="Helical" evidence="11">
    <location>
        <begin position="619"/>
        <end position="641"/>
    </location>
</feature>
<dbReference type="InterPro" id="IPR008250">
    <property type="entry name" value="ATPase_P-typ_transduc_dom_A_sf"/>
</dbReference>
<evidence type="ECO:0000256" key="1">
    <source>
        <dbReference type="ARBA" id="ARBA00004651"/>
    </source>
</evidence>
<evidence type="ECO:0000256" key="11">
    <source>
        <dbReference type="SAM" id="Phobius"/>
    </source>
</evidence>
<keyword evidence="4 11" id="KW-0812">Transmembrane</keyword>
<evidence type="ECO:0000256" key="9">
    <source>
        <dbReference type="ARBA" id="ARBA00023136"/>
    </source>
</evidence>
<dbReference type="RefSeq" id="WP_081900679.1">
    <property type="nucleotide sequence ID" value="NZ_JOEF01000026.1"/>
</dbReference>
<evidence type="ECO:0000256" key="3">
    <source>
        <dbReference type="ARBA" id="ARBA00022553"/>
    </source>
</evidence>
<keyword evidence="6" id="KW-0067">ATP-binding</keyword>
<dbReference type="Proteomes" id="UP000183376">
    <property type="component" value="Chromosome I"/>
</dbReference>
<keyword evidence="9 11" id="KW-0472">Membrane</keyword>
<reference evidence="13 14" key="1">
    <citation type="submission" date="2016-10" db="EMBL/GenBank/DDBJ databases">
        <authorList>
            <person name="de Groot N.N."/>
        </authorList>
    </citation>
    <scope>NUCLEOTIDE SEQUENCE [LARGE SCALE GENOMIC DNA]</scope>
    <source>
        <strain evidence="13 14">DSM 44149</strain>
    </source>
</reference>
<dbReference type="EMBL" id="LT629701">
    <property type="protein sequence ID" value="SDM35709.1"/>
    <property type="molecule type" value="Genomic_DNA"/>
</dbReference>
<comment type="subcellular location">
    <subcellularLocation>
        <location evidence="1">Cell membrane</location>
        <topology evidence="1">Multi-pass membrane protein</topology>
    </subcellularLocation>
</comment>
<dbReference type="Gene3D" id="1.20.1110.10">
    <property type="entry name" value="Calcium-transporting ATPase, transmembrane domain"/>
    <property type="match status" value="2"/>
</dbReference>
<accession>A0A1G9SJV6</accession>
<dbReference type="OrthoDB" id="9814270at2"/>
<feature type="transmembrane region" description="Helical" evidence="11">
    <location>
        <begin position="68"/>
        <end position="87"/>
    </location>
</feature>
<evidence type="ECO:0000259" key="12">
    <source>
        <dbReference type="SMART" id="SM00831"/>
    </source>
</evidence>
<sequence length="824" mass="85535">MSGTVLREKTLGLSEAEAAARLLRDGPNEVAEERAPRPLARFLLQLTAPLTAILLVAGVLSMTVLGQVVEGIGILVIVVLNGVLAAVEEARADRAITALRDLTAPTATVERDGRIRRLPAAELVVGDLVMLRAGDAVPADVRLVELSSLAVDEAMLTGESLPAEKDLDETAFAGTVVVRGGGRGVVVAVGGQSAVGRLAASLGRSPRTPLQRELGDVARKLGLAAALIGLALVAALWWNDPGAWQLALLAGVAIAVAAVPEGLPAVVTGALALGAHRMARRGAIARRLESVETLGSTSVLCTDKTGTLTTGKLAVVAAEPAPGVLPDELWLAAARANEADRTPSGWTGDPVDVALKEGAHRTLDREPVLGDLLGTEPFDASTRRMAAVHRTADGTVLTVKGAPEAVLPLCAPAPGLSAEIDRMTGAGLRVLVLAEGHSAVGFEPDWQRFTVESFPLRTLGVIGLADPLRESAVGTIAELRRAGIRVVLVTGDHPETAAVIAGQAGIDRDRVVTGAELAGHTDRAAALVEADVVARVDPETKLALVEAHRAAGAVVAMTGDGVNDAPALRTAHVGVALAGSGGTDVARQAAALVVTDDDLRTVVDAVREGRRIYRNIRTVVSYLITANVKLVATVLAMMALVPAVGVPLLPVQILWLNFMTEGPPAVALGVDRAPGDPLADPPRRAGERLLSARRLLALVMGGLKVAAAMVAVGLVAAWWGFSAEEIRTELLVTSAITQLLLVFAVRAHRWPFERGWTRNHALLLTVAGTALLQVLVLTVPVLRDALGLVPMGRDGIALAVGGAVTALLLYSVSNRLAAHWGWSR</sequence>
<dbReference type="NCBIfam" id="TIGR01494">
    <property type="entry name" value="ATPase_P-type"/>
    <property type="match status" value="2"/>
</dbReference>
<feature type="transmembrane region" description="Helical" evidence="11">
    <location>
        <begin position="42"/>
        <end position="62"/>
    </location>
</feature>
<feature type="transmembrane region" description="Helical" evidence="11">
    <location>
        <begin position="244"/>
        <end position="273"/>
    </location>
</feature>
<dbReference type="Gene3D" id="3.40.1110.10">
    <property type="entry name" value="Calcium-transporting ATPase, cytoplasmic domain N"/>
    <property type="match status" value="1"/>
</dbReference>
<dbReference type="Pfam" id="PF00702">
    <property type="entry name" value="Hydrolase"/>
    <property type="match status" value="1"/>
</dbReference>
<dbReference type="AlphaFoldDB" id="A0A1G9SJV6"/>
<dbReference type="SFLD" id="SFLDS00003">
    <property type="entry name" value="Haloacid_Dehalogenase"/>
    <property type="match status" value="1"/>
</dbReference>
<feature type="transmembrane region" description="Helical" evidence="11">
    <location>
        <begin position="695"/>
        <end position="719"/>
    </location>
</feature>
<evidence type="ECO:0000256" key="2">
    <source>
        <dbReference type="ARBA" id="ARBA00008804"/>
    </source>
</evidence>
<dbReference type="GO" id="GO:0005524">
    <property type="term" value="F:ATP binding"/>
    <property type="evidence" value="ECO:0007669"/>
    <property type="project" value="UniProtKB-KW"/>
</dbReference>
<evidence type="ECO:0000256" key="10">
    <source>
        <dbReference type="ARBA" id="ARBA00049360"/>
    </source>
</evidence>
<comment type="catalytic activity">
    <reaction evidence="10">
        <text>ATP + H2O = ADP + phosphate + H(+)</text>
        <dbReference type="Rhea" id="RHEA:13065"/>
        <dbReference type="ChEBI" id="CHEBI:15377"/>
        <dbReference type="ChEBI" id="CHEBI:15378"/>
        <dbReference type="ChEBI" id="CHEBI:30616"/>
        <dbReference type="ChEBI" id="CHEBI:43474"/>
        <dbReference type="ChEBI" id="CHEBI:456216"/>
    </reaction>
</comment>
<dbReference type="eggNOG" id="COG0474">
    <property type="taxonomic scope" value="Bacteria"/>
</dbReference>
<keyword evidence="3" id="KW-0597">Phosphoprotein</keyword>
<protein>
    <submittedName>
        <fullName evidence="13">Ca2+-transporting ATPase</fullName>
    </submittedName>
</protein>
<keyword evidence="7" id="KW-1278">Translocase</keyword>
<dbReference type="SUPFAM" id="SSF81660">
    <property type="entry name" value="Metal cation-transporting ATPase, ATP-binding domain N"/>
    <property type="match status" value="1"/>
</dbReference>
<dbReference type="FunFam" id="2.70.150.10:FF:000042">
    <property type="entry name" value="Plasma membrane ATPase"/>
    <property type="match status" value="1"/>
</dbReference>
<dbReference type="Pfam" id="PF00689">
    <property type="entry name" value="Cation_ATPase_C"/>
    <property type="match status" value="1"/>
</dbReference>
<dbReference type="SFLD" id="SFLDG00002">
    <property type="entry name" value="C1.7:_P-type_atpase_like"/>
    <property type="match status" value="1"/>
</dbReference>
<dbReference type="Pfam" id="PF00122">
    <property type="entry name" value="E1-E2_ATPase"/>
    <property type="match status" value="1"/>
</dbReference>
<keyword evidence="14" id="KW-1185">Reference proteome</keyword>
<evidence type="ECO:0000313" key="14">
    <source>
        <dbReference type="Proteomes" id="UP000183376"/>
    </source>
</evidence>
<dbReference type="PANTHER" id="PTHR42861">
    <property type="entry name" value="CALCIUM-TRANSPORTING ATPASE"/>
    <property type="match status" value="1"/>
</dbReference>
<dbReference type="SUPFAM" id="SSF81665">
    <property type="entry name" value="Calcium ATPase, transmembrane domain M"/>
    <property type="match status" value="1"/>
</dbReference>
<dbReference type="SMART" id="SM00831">
    <property type="entry name" value="Cation_ATPase_N"/>
    <property type="match status" value="1"/>
</dbReference>
<feature type="domain" description="Cation-transporting P-type ATPase N-terminal" evidence="12">
    <location>
        <begin position="1"/>
        <end position="66"/>
    </location>
</feature>
<keyword evidence="5" id="KW-0547">Nucleotide-binding</keyword>
<dbReference type="InterPro" id="IPR023214">
    <property type="entry name" value="HAD_sf"/>
</dbReference>
<gene>
    <name evidence="13" type="ORF">SAMN04489726_1226</name>
</gene>